<dbReference type="CDD" id="cd01400">
    <property type="entry name" value="6PGL"/>
    <property type="match status" value="1"/>
</dbReference>
<accession>A0A9X1T525</accession>
<evidence type="ECO:0000256" key="5">
    <source>
        <dbReference type="ARBA" id="ARBA00013198"/>
    </source>
</evidence>
<dbReference type="InterPro" id="IPR037171">
    <property type="entry name" value="NagB/RpiA_transferase-like"/>
</dbReference>
<evidence type="ECO:0000259" key="8">
    <source>
        <dbReference type="Pfam" id="PF01182"/>
    </source>
</evidence>
<dbReference type="RefSeq" id="WP_233719802.1">
    <property type="nucleotide sequence ID" value="NZ_JAJUWU010000010.1"/>
</dbReference>
<dbReference type="Gene3D" id="3.40.50.1360">
    <property type="match status" value="1"/>
</dbReference>
<reference evidence="9" key="1">
    <citation type="submission" date="2022-01" db="EMBL/GenBank/DDBJ databases">
        <title>Jiella avicenniae sp. nov., a novel endophytic bacterium isolated from bark of Avicennia marina.</title>
        <authorList>
            <person name="Tuo L."/>
        </authorList>
    </citation>
    <scope>NUCLEOTIDE SEQUENCE</scope>
    <source>
        <strain evidence="9">CBK1P-4</strain>
    </source>
</reference>
<sequence length="234" mass="25183">MSEPVIHRYETREALAEGLAAGVAAVLAGAVATEGEARLAVSGGSTPKRFFERLAAAKIDWRNVTITLVDERWVPEDNERSNAAMLRRHLLAGPAAAARFVPFYEPSTMPEEVFDTLNDRFHPIGRRFDAVILGMGGDGHTASWFPHAPGLAECLDPATHDTIAIVHPLGMDEPRVTLTLPPVVDARFLALHIEGEEKLATLEAAKTGGPVADMPVRAVLGAARTEPLAVFWAP</sequence>
<dbReference type="InterPro" id="IPR005900">
    <property type="entry name" value="6-phosphogluconolactonase_DevB"/>
</dbReference>
<organism evidence="9 10">
    <name type="scientific">Jiella avicenniae</name>
    <dbReference type="NCBI Taxonomy" id="2907202"/>
    <lineage>
        <taxon>Bacteria</taxon>
        <taxon>Pseudomonadati</taxon>
        <taxon>Pseudomonadota</taxon>
        <taxon>Alphaproteobacteria</taxon>
        <taxon>Hyphomicrobiales</taxon>
        <taxon>Aurantimonadaceae</taxon>
        <taxon>Jiella</taxon>
    </lineage>
</organism>
<dbReference type="AlphaFoldDB" id="A0A9X1T525"/>
<gene>
    <name evidence="7 9" type="primary">pgl</name>
    <name evidence="9" type="ORF">LZD57_11665</name>
</gene>
<dbReference type="SUPFAM" id="SSF100950">
    <property type="entry name" value="NagB/RpiA/CoA transferase-like"/>
    <property type="match status" value="1"/>
</dbReference>
<comment type="function">
    <text evidence="2 7">Hydrolysis of 6-phosphogluconolactone to 6-phosphogluconate.</text>
</comment>
<dbReference type="Pfam" id="PF01182">
    <property type="entry name" value="Glucosamine_iso"/>
    <property type="match status" value="1"/>
</dbReference>
<dbReference type="PANTHER" id="PTHR11054:SF0">
    <property type="entry name" value="6-PHOSPHOGLUCONOLACTONASE"/>
    <property type="match status" value="1"/>
</dbReference>
<protein>
    <recommendedName>
        <fullName evidence="6 7">6-phosphogluconolactonase</fullName>
        <shortName evidence="7">6PGL</shortName>
        <ecNumber evidence="5 7">3.1.1.31</ecNumber>
    </recommendedName>
</protein>
<feature type="domain" description="Glucosamine/galactosamine-6-phosphate isomerase" evidence="8">
    <location>
        <begin position="11"/>
        <end position="220"/>
    </location>
</feature>
<evidence type="ECO:0000313" key="9">
    <source>
        <dbReference type="EMBL" id="MCE7028647.1"/>
    </source>
</evidence>
<evidence type="ECO:0000256" key="7">
    <source>
        <dbReference type="RuleBase" id="RU365095"/>
    </source>
</evidence>
<name>A0A9X1T525_9HYPH</name>
<dbReference type="GO" id="GO:0005975">
    <property type="term" value="P:carbohydrate metabolic process"/>
    <property type="evidence" value="ECO:0007669"/>
    <property type="project" value="UniProtKB-UniRule"/>
</dbReference>
<dbReference type="EC" id="3.1.1.31" evidence="5 7"/>
<evidence type="ECO:0000256" key="2">
    <source>
        <dbReference type="ARBA" id="ARBA00002681"/>
    </source>
</evidence>
<comment type="pathway">
    <text evidence="3 7">Carbohydrate degradation; pentose phosphate pathway; D-ribulose 5-phosphate from D-glucose 6-phosphate (oxidative stage): step 2/3.</text>
</comment>
<evidence type="ECO:0000256" key="4">
    <source>
        <dbReference type="ARBA" id="ARBA00010662"/>
    </source>
</evidence>
<dbReference type="GO" id="GO:0017057">
    <property type="term" value="F:6-phosphogluconolactonase activity"/>
    <property type="evidence" value="ECO:0007669"/>
    <property type="project" value="UniProtKB-UniRule"/>
</dbReference>
<evidence type="ECO:0000256" key="1">
    <source>
        <dbReference type="ARBA" id="ARBA00000832"/>
    </source>
</evidence>
<dbReference type="InterPro" id="IPR006148">
    <property type="entry name" value="Glc/Gal-6P_isomerase"/>
</dbReference>
<evidence type="ECO:0000313" key="10">
    <source>
        <dbReference type="Proteomes" id="UP001139035"/>
    </source>
</evidence>
<dbReference type="NCBIfam" id="TIGR01198">
    <property type="entry name" value="pgl"/>
    <property type="match status" value="1"/>
</dbReference>
<dbReference type="EMBL" id="JAJUWU010000010">
    <property type="protein sequence ID" value="MCE7028647.1"/>
    <property type="molecule type" value="Genomic_DNA"/>
</dbReference>
<comment type="similarity">
    <text evidence="4 7">Belongs to the glucosamine/galactosamine-6-phosphate isomerase family. 6-phosphogluconolactonase subfamily.</text>
</comment>
<comment type="caution">
    <text evidence="9">The sequence shown here is derived from an EMBL/GenBank/DDBJ whole genome shotgun (WGS) entry which is preliminary data.</text>
</comment>
<keyword evidence="7 9" id="KW-0378">Hydrolase</keyword>
<dbReference type="PANTHER" id="PTHR11054">
    <property type="entry name" value="6-PHOSPHOGLUCONOLACTONASE"/>
    <property type="match status" value="1"/>
</dbReference>
<evidence type="ECO:0000256" key="3">
    <source>
        <dbReference type="ARBA" id="ARBA00004961"/>
    </source>
</evidence>
<proteinExistence type="inferred from homology"/>
<dbReference type="Proteomes" id="UP001139035">
    <property type="component" value="Unassembled WGS sequence"/>
</dbReference>
<dbReference type="GO" id="GO:0006098">
    <property type="term" value="P:pentose-phosphate shunt"/>
    <property type="evidence" value="ECO:0007669"/>
    <property type="project" value="InterPro"/>
</dbReference>
<comment type="catalytic activity">
    <reaction evidence="1 7">
        <text>6-phospho-D-glucono-1,5-lactone + H2O = 6-phospho-D-gluconate + H(+)</text>
        <dbReference type="Rhea" id="RHEA:12556"/>
        <dbReference type="ChEBI" id="CHEBI:15377"/>
        <dbReference type="ChEBI" id="CHEBI:15378"/>
        <dbReference type="ChEBI" id="CHEBI:57955"/>
        <dbReference type="ChEBI" id="CHEBI:58759"/>
        <dbReference type="EC" id="3.1.1.31"/>
    </reaction>
</comment>
<keyword evidence="10" id="KW-1185">Reference proteome</keyword>
<dbReference type="InterPro" id="IPR039104">
    <property type="entry name" value="6PGL"/>
</dbReference>
<evidence type="ECO:0000256" key="6">
    <source>
        <dbReference type="ARBA" id="ARBA00020337"/>
    </source>
</evidence>